<evidence type="ECO:0000256" key="1">
    <source>
        <dbReference type="SAM" id="Phobius"/>
    </source>
</evidence>
<evidence type="ECO:0000313" key="3">
    <source>
        <dbReference type="EMBL" id="KRG27230.1"/>
    </source>
</evidence>
<accession>A0A0Q9ZDI8</accession>
<dbReference type="PANTHER" id="PTHR10587">
    <property type="entry name" value="GLYCOSYL TRANSFERASE-RELATED"/>
    <property type="match status" value="1"/>
</dbReference>
<dbReference type="SUPFAM" id="SSF88713">
    <property type="entry name" value="Glycoside hydrolase/deacetylase"/>
    <property type="match status" value="1"/>
</dbReference>
<dbReference type="CDD" id="cd10917">
    <property type="entry name" value="CE4_NodB_like_6s_7s"/>
    <property type="match status" value="1"/>
</dbReference>
<dbReference type="RefSeq" id="WP_057483124.1">
    <property type="nucleotide sequence ID" value="NZ_BMWR01000007.1"/>
</dbReference>
<dbReference type="AlphaFoldDB" id="A0A0Q9ZDI8"/>
<dbReference type="GO" id="GO:0016810">
    <property type="term" value="F:hydrolase activity, acting on carbon-nitrogen (but not peptide) bonds"/>
    <property type="evidence" value="ECO:0007669"/>
    <property type="project" value="InterPro"/>
</dbReference>
<dbReference type="InterPro" id="IPR011330">
    <property type="entry name" value="Glyco_hydro/deAcase_b/a-brl"/>
</dbReference>
<keyword evidence="1" id="KW-0472">Membrane</keyword>
<evidence type="ECO:0000313" key="4">
    <source>
        <dbReference type="Proteomes" id="UP000051643"/>
    </source>
</evidence>
<dbReference type="STRING" id="270918.APR42_12055"/>
<comment type="caution">
    <text evidence="3">The sequence shown here is derived from an EMBL/GenBank/DDBJ whole genome shotgun (WGS) entry which is preliminary data.</text>
</comment>
<feature type="transmembrane region" description="Helical" evidence="1">
    <location>
        <begin position="5"/>
        <end position="23"/>
    </location>
</feature>
<evidence type="ECO:0000259" key="2">
    <source>
        <dbReference type="PROSITE" id="PS51677"/>
    </source>
</evidence>
<dbReference type="PROSITE" id="PS51677">
    <property type="entry name" value="NODB"/>
    <property type="match status" value="1"/>
</dbReference>
<dbReference type="GO" id="GO:0005975">
    <property type="term" value="P:carbohydrate metabolic process"/>
    <property type="evidence" value="ECO:0007669"/>
    <property type="project" value="InterPro"/>
</dbReference>
<dbReference type="OrthoDB" id="9812065at2"/>
<sequence>MQFRIINTIIILLLAAGLVLAFFELASFIYVLAFIVFYIFFLLIVATNVRFNFFVKSFSENRKIKENHIAITFDDGPVENTLEVLKVLDKYNAKAGFFCIGERIEKYPEIFKEIIQKDHLVGNHTYTHTRKMGALSVSRIIWEIEECNRIAEETAGIKLKLFRPPFGIVSPKTQKALERTGLKSVGWSIRSFDAVVSSEEIILNRIKKRIKPGAVILLHDNNAKTVNILEQLLLFLKNNHYEVVRPDKLLEINAYS</sequence>
<keyword evidence="1" id="KW-0812">Transmembrane</keyword>
<dbReference type="Pfam" id="PF01522">
    <property type="entry name" value="Polysacc_deac_1"/>
    <property type="match status" value="1"/>
</dbReference>
<name>A0A0Q9ZDI8_9FLAO</name>
<keyword evidence="4" id="KW-1185">Reference proteome</keyword>
<proteinExistence type="predicted"/>
<gene>
    <name evidence="3" type="ORF">APR42_12055</name>
</gene>
<dbReference type="Gene3D" id="3.20.20.370">
    <property type="entry name" value="Glycoside hydrolase/deacetylase"/>
    <property type="match status" value="1"/>
</dbReference>
<dbReference type="InterPro" id="IPR050248">
    <property type="entry name" value="Polysacc_deacetylase_ArnD"/>
</dbReference>
<dbReference type="EMBL" id="LKTP01000037">
    <property type="protein sequence ID" value="KRG27230.1"/>
    <property type="molecule type" value="Genomic_DNA"/>
</dbReference>
<organism evidence="3 4">
    <name type="scientific">Salegentibacter mishustinae</name>
    <dbReference type="NCBI Taxonomy" id="270918"/>
    <lineage>
        <taxon>Bacteria</taxon>
        <taxon>Pseudomonadati</taxon>
        <taxon>Bacteroidota</taxon>
        <taxon>Flavobacteriia</taxon>
        <taxon>Flavobacteriales</taxon>
        <taxon>Flavobacteriaceae</taxon>
        <taxon>Salegentibacter</taxon>
    </lineage>
</organism>
<protein>
    <submittedName>
        <fullName evidence="3">Polysaccharide deacetylase</fullName>
    </submittedName>
</protein>
<feature type="domain" description="NodB homology" evidence="2">
    <location>
        <begin position="67"/>
        <end position="244"/>
    </location>
</feature>
<reference evidence="3" key="1">
    <citation type="submission" date="2015-10" db="EMBL/GenBank/DDBJ databases">
        <title>Draft genome sequence of Salegentibacter mishustinae KCTC 12263.</title>
        <authorList>
            <person name="Lin W."/>
            <person name="Zheng Q."/>
        </authorList>
    </citation>
    <scope>NUCLEOTIDE SEQUENCE [LARGE SCALE GENOMIC DNA]</scope>
    <source>
        <strain evidence="3">KCTC 12263</strain>
    </source>
</reference>
<dbReference type="InterPro" id="IPR002509">
    <property type="entry name" value="NODB_dom"/>
</dbReference>
<dbReference type="Proteomes" id="UP000051643">
    <property type="component" value="Unassembled WGS sequence"/>
</dbReference>
<keyword evidence="1" id="KW-1133">Transmembrane helix</keyword>
<feature type="transmembrane region" description="Helical" evidence="1">
    <location>
        <begin position="29"/>
        <end position="55"/>
    </location>
</feature>